<dbReference type="Gene3D" id="3.20.20.150">
    <property type="entry name" value="Divalent-metal-dependent TIM barrel enzymes"/>
    <property type="match status" value="1"/>
</dbReference>
<dbReference type="PANTHER" id="PTHR12110">
    <property type="entry name" value="HYDROXYPYRUVATE ISOMERASE"/>
    <property type="match status" value="1"/>
</dbReference>
<dbReference type="PANTHER" id="PTHR12110:SF21">
    <property type="entry name" value="XYLOSE ISOMERASE-LIKE TIM BARREL DOMAIN-CONTAINING PROTEIN"/>
    <property type="match status" value="1"/>
</dbReference>
<evidence type="ECO:0000259" key="1">
    <source>
        <dbReference type="Pfam" id="PF01261"/>
    </source>
</evidence>
<dbReference type="InterPro" id="IPR050312">
    <property type="entry name" value="IolE/XylAMocC-like"/>
</dbReference>
<dbReference type="Proteomes" id="UP000316304">
    <property type="component" value="Unassembled WGS sequence"/>
</dbReference>
<name>A0A5C6CQJ4_9BACT</name>
<dbReference type="AlphaFoldDB" id="A0A5C6CQJ4"/>
<dbReference type="GO" id="GO:0016853">
    <property type="term" value="F:isomerase activity"/>
    <property type="evidence" value="ECO:0007669"/>
    <property type="project" value="UniProtKB-KW"/>
</dbReference>
<reference evidence="2 3" key="1">
    <citation type="submission" date="2019-02" db="EMBL/GenBank/DDBJ databases">
        <title>Deep-cultivation of Planctomycetes and their phenomic and genomic characterization uncovers novel biology.</title>
        <authorList>
            <person name="Wiegand S."/>
            <person name="Jogler M."/>
            <person name="Boedeker C."/>
            <person name="Pinto D."/>
            <person name="Vollmers J."/>
            <person name="Rivas-Marin E."/>
            <person name="Kohn T."/>
            <person name="Peeters S.H."/>
            <person name="Heuer A."/>
            <person name="Rast P."/>
            <person name="Oberbeckmann S."/>
            <person name="Bunk B."/>
            <person name="Jeske O."/>
            <person name="Meyerdierks A."/>
            <person name="Storesund J.E."/>
            <person name="Kallscheuer N."/>
            <person name="Luecker S."/>
            <person name="Lage O.M."/>
            <person name="Pohl T."/>
            <person name="Merkel B.J."/>
            <person name="Hornburger P."/>
            <person name="Mueller R.-W."/>
            <person name="Bruemmer F."/>
            <person name="Labrenz M."/>
            <person name="Spormann A.M."/>
            <person name="Op Den Camp H."/>
            <person name="Overmann J."/>
            <person name="Amann R."/>
            <person name="Jetten M.S.M."/>
            <person name="Mascher T."/>
            <person name="Medema M.H."/>
            <person name="Devos D.P."/>
            <person name="Kaster A.-K."/>
            <person name="Ovreas L."/>
            <person name="Rohde M."/>
            <person name="Galperin M.Y."/>
            <person name="Jogler C."/>
        </authorList>
    </citation>
    <scope>NUCLEOTIDE SEQUENCE [LARGE SCALE GENOMIC DNA]</scope>
    <source>
        <strain evidence="2 3">Pla52o</strain>
    </source>
</reference>
<feature type="domain" description="Xylose isomerase-like TIM barrel" evidence="1">
    <location>
        <begin position="78"/>
        <end position="294"/>
    </location>
</feature>
<dbReference type="InterPro" id="IPR013022">
    <property type="entry name" value="Xyl_isomerase-like_TIM-brl"/>
</dbReference>
<comment type="caution">
    <text evidence="2">The sequence shown here is derived from an EMBL/GenBank/DDBJ whole genome shotgun (WGS) entry which is preliminary data.</text>
</comment>
<dbReference type="EMBL" id="SJPT01000001">
    <property type="protein sequence ID" value="TWU26800.1"/>
    <property type="molecule type" value="Genomic_DNA"/>
</dbReference>
<protein>
    <submittedName>
        <fullName evidence="2">Xylose isomerase-like TIM barrel</fullName>
    </submittedName>
</protein>
<dbReference type="Pfam" id="PF01261">
    <property type="entry name" value="AP_endonuc_2"/>
    <property type="match status" value="1"/>
</dbReference>
<proteinExistence type="predicted"/>
<gene>
    <name evidence="2" type="ORF">Pla52o_06550</name>
</gene>
<accession>A0A5C6CQJ4</accession>
<dbReference type="SUPFAM" id="SSF51658">
    <property type="entry name" value="Xylose isomerase-like"/>
    <property type="match status" value="1"/>
</dbReference>
<keyword evidence="2" id="KW-0413">Isomerase</keyword>
<evidence type="ECO:0000313" key="2">
    <source>
        <dbReference type="EMBL" id="TWU26800.1"/>
    </source>
</evidence>
<sequence length="327" mass="36049">MANPTQASPPLSRREGISRRDCGIAMGATALLAPFLSMVSDSAARAESESSESAAFSLRYLLSSAMYGYTSLSEIMPEVQKIGASGIDIWPKVHGNQREQVDEMGEQAFRELLDSHDVSLHCITQYSLGPFRLQNEMRFAQRFGCHTMVTGASGPKGLAGSELKSAVAKFVEAMKPHLAVAEETEVTIAIENHSNSLIESPDSLKWLAEMLPSKHLSIAFAPYHLEQDSEQMATLIRELGNSISMFYAWQHGKGCHVKLPKEEELLQMPGRGELEFAPILAALKAIKYQGWTEVFMHPVPRGVPILESTAEVTNEINRGRGYLDERV</sequence>
<dbReference type="InterPro" id="IPR006311">
    <property type="entry name" value="TAT_signal"/>
</dbReference>
<evidence type="ECO:0000313" key="3">
    <source>
        <dbReference type="Proteomes" id="UP000316304"/>
    </source>
</evidence>
<keyword evidence="3" id="KW-1185">Reference proteome</keyword>
<dbReference type="InterPro" id="IPR036237">
    <property type="entry name" value="Xyl_isomerase-like_sf"/>
</dbReference>
<dbReference type="PROSITE" id="PS51318">
    <property type="entry name" value="TAT"/>
    <property type="match status" value="1"/>
</dbReference>
<organism evidence="2 3">
    <name type="scientific">Novipirellula galeiformis</name>
    <dbReference type="NCBI Taxonomy" id="2528004"/>
    <lineage>
        <taxon>Bacteria</taxon>
        <taxon>Pseudomonadati</taxon>
        <taxon>Planctomycetota</taxon>
        <taxon>Planctomycetia</taxon>
        <taxon>Pirellulales</taxon>
        <taxon>Pirellulaceae</taxon>
        <taxon>Novipirellula</taxon>
    </lineage>
</organism>